<reference evidence="2" key="1">
    <citation type="submission" date="2013-09" db="EMBL/GenBank/DDBJ databases">
        <title>Corchorus olitorius genome sequencing.</title>
        <authorList>
            <person name="Alam M."/>
            <person name="Haque M.S."/>
            <person name="Islam M.S."/>
            <person name="Emdad E.M."/>
            <person name="Islam M.M."/>
            <person name="Ahmed B."/>
            <person name="Halim A."/>
            <person name="Hossen Q.M.M."/>
            <person name="Hossain M.Z."/>
            <person name="Ahmed R."/>
            <person name="Khan M.M."/>
            <person name="Islam R."/>
            <person name="Rashid M.M."/>
            <person name="Khan S.A."/>
            <person name="Rahman M.S."/>
            <person name="Alam M."/>
            <person name="Yahiya A.S."/>
            <person name="Khan M.S."/>
            <person name="Azam M.S."/>
            <person name="Haque T."/>
            <person name="Lashkar M.Z.H."/>
            <person name="Akhand A.I."/>
            <person name="Morshed G."/>
            <person name="Roy S."/>
            <person name="Uddin K.S."/>
            <person name="Rabeya T."/>
            <person name="Hossain A.S."/>
            <person name="Chowdhury A."/>
            <person name="Snigdha A.R."/>
            <person name="Mortoza M.S."/>
            <person name="Matin S.A."/>
            <person name="Hoque S.M.E."/>
            <person name="Islam M.K."/>
            <person name="Roy D.K."/>
            <person name="Haider R."/>
            <person name="Moosa M.M."/>
            <person name="Elias S.M."/>
            <person name="Hasan A.M."/>
            <person name="Jahan S."/>
            <person name="Shafiuddin M."/>
            <person name="Mahmood N."/>
            <person name="Shommy N.S."/>
        </authorList>
    </citation>
    <scope>NUCLEOTIDE SEQUENCE [LARGE SCALE GENOMIC DNA]</scope>
    <source>
        <strain evidence="2">cv. O-4</strain>
    </source>
</reference>
<evidence type="ECO:0008006" key="3">
    <source>
        <dbReference type="Google" id="ProtNLM"/>
    </source>
</evidence>
<organism evidence="1 2">
    <name type="scientific">Corchorus olitorius</name>
    <dbReference type="NCBI Taxonomy" id="93759"/>
    <lineage>
        <taxon>Eukaryota</taxon>
        <taxon>Viridiplantae</taxon>
        <taxon>Streptophyta</taxon>
        <taxon>Embryophyta</taxon>
        <taxon>Tracheophyta</taxon>
        <taxon>Spermatophyta</taxon>
        <taxon>Magnoliopsida</taxon>
        <taxon>eudicotyledons</taxon>
        <taxon>Gunneridae</taxon>
        <taxon>Pentapetalae</taxon>
        <taxon>rosids</taxon>
        <taxon>malvids</taxon>
        <taxon>Malvales</taxon>
        <taxon>Malvaceae</taxon>
        <taxon>Grewioideae</taxon>
        <taxon>Apeibeae</taxon>
        <taxon>Corchorus</taxon>
    </lineage>
</organism>
<keyword evidence="2" id="KW-1185">Reference proteome</keyword>
<accession>A0A1R3JJU0</accession>
<dbReference type="Proteomes" id="UP000187203">
    <property type="component" value="Unassembled WGS sequence"/>
</dbReference>
<evidence type="ECO:0000313" key="2">
    <source>
        <dbReference type="Proteomes" id="UP000187203"/>
    </source>
</evidence>
<name>A0A1R3JJU0_9ROSI</name>
<proteinExistence type="predicted"/>
<evidence type="ECO:0000313" key="1">
    <source>
        <dbReference type="EMBL" id="OMO95109.1"/>
    </source>
</evidence>
<dbReference type="AlphaFoldDB" id="A0A1R3JJU0"/>
<gene>
    <name evidence="1" type="ORF">COLO4_16073</name>
</gene>
<comment type="caution">
    <text evidence="1">The sequence shown here is derived from an EMBL/GenBank/DDBJ whole genome shotgun (WGS) entry which is preliminary data.</text>
</comment>
<protein>
    <recommendedName>
        <fullName evidence="3">DUF4283 domain-containing protein</fullName>
    </recommendedName>
</protein>
<sequence length="365" mass="39155">MAAEQLSSFCSQLSINEGEQSKVVLTKEWLEEDDEGAPVFFLIGKLFSKRRANLEGMRTALFNAWSLDSEADCLLAVDMRKAHGKVSKKYSAKLKAGSPRPKSNRFEGGEGLAQLSYSASNSRRPFRHHVDSMVLRGKQVARAIFPDDSSCEVLSRNPERAVPQHLEGGNPVGLRPRNVERPVGLVAGSGEEGSRFEADIQELYGDLGVTAALEEAHPPAGFQDSVANCKGKAKVAAGFQGDSSTDSSSPLYYGGSYGHHQFFRNGTLRGQQSSGSVSHHSIPGLGRQLQRGMCAGIDRPNGGLDGANMVMDRGGTDGPYEGSLRAGLGPDLMGLVKGLGRDYQTIRSLVGLEILQAEAGARCWS</sequence>
<dbReference type="EMBL" id="AWUE01015895">
    <property type="protein sequence ID" value="OMO95109.1"/>
    <property type="molecule type" value="Genomic_DNA"/>
</dbReference>